<sequence>MFEINNACTQEVTNKKPGPVPCEYCSSEFYYDYTIPSGFTSFTVNARLYVEGFGWMGGIEHIDLSCTTPLPTSVPSVD</sequence>
<reference evidence="1 2" key="1">
    <citation type="journal article" date="2016" name="Nat. Commun.">
        <title>Thousands of microbial genomes shed light on interconnected biogeochemical processes in an aquifer system.</title>
        <authorList>
            <person name="Anantharaman K."/>
            <person name="Brown C.T."/>
            <person name="Hug L.A."/>
            <person name="Sharon I."/>
            <person name="Castelle C.J."/>
            <person name="Probst A.J."/>
            <person name="Thomas B.C."/>
            <person name="Singh A."/>
            <person name="Wilkins M.J."/>
            <person name="Karaoz U."/>
            <person name="Brodie E.L."/>
            <person name="Williams K.H."/>
            <person name="Hubbard S.S."/>
            <person name="Banfield J.F."/>
        </authorList>
    </citation>
    <scope>NUCLEOTIDE SEQUENCE [LARGE SCALE GENOMIC DNA]</scope>
</reference>
<gene>
    <name evidence="1" type="ORF">A2Z67_03505</name>
</gene>
<accession>A0A1F7X551</accession>
<protein>
    <submittedName>
        <fullName evidence="1">Uncharacterized protein</fullName>
    </submittedName>
</protein>
<dbReference type="EMBL" id="MGFQ01000019">
    <property type="protein sequence ID" value="OGM09839.1"/>
    <property type="molecule type" value="Genomic_DNA"/>
</dbReference>
<dbReference type="Proteomes" id="UP000176939">
    <property type="component" value="Unassembled WGS sequence"/>
</dbReference>
<name>A0A1F7X551_9BACT</name>
<evidence type="ECO:0000313" key="1">
    <source>
        <dbReference type="EMBL" id="OGM09839.1"/>
    </source>
</evidence>
<dbReference type="AlphaFoldDB" id="A0A1F7X551"/>
<proteinExistence type="predicted"/>
<organism evidence="1 2">
    <name type="scientific">Candidatus Woesebacteria bacterium RBG_13_36_22</name>
    <dbReference type="NCBI Taxonomy" id="1802478"/>
    <lineage>
        <taxon>Bacteria</taxon>
        <taxon>Candidatus Woeseibacteriota</taxon>
    </lineage>
</organism>
<comment type="caution">
    <text evidence="1">The sequence shown here is derived from an EMBL/GenBank/DDBJ whole genome shotgun (WGS) entry which is preliminary data.</text>
</comment>
<evidence type="ECO:0000313" key="2">
    <source>
        <dbReference type="Proteomes" id="UP000176939"/>
    </source>
</evidence>